<sequence>MKISVDIDCTPEEARAFLGLPDVKPMQDALMQQLQERISANIAAMDPEVMLKTWLPVGLQNLEQMQKFMWNQMASAMGGSGKDQKK</sequence>
<dbReference type="Proteomes" id="UP001596456">
    <property type="component" value="Unassembled WGS sequence"/>
</dbReference>
<proteinExistence type="predicted"/>
<dbReference type="EMBL" id="JBHTCM010000006">
    <property type="protein sequence ID" value="MFC7332550.1"/>
    <property type="molecule type" value="Genomic_DNA"/>
</dbReference>
<reference evidence="2" key="1">
    <citation type="journal article" date="2019" name="Int. J. Syst. Evol. Microbiol.">
        <title>The Global Catalogue of Microorganisms (GCM) 10K type strain sequencing project: providing services to taxonomists for standard genome sequencing and annotation.</title>
        <authorList>
            <consortium name="The Broad Institute Genomics Platform"/>
            <consortium name="The Broad Institute Genome Sequencing Center for Infectious Disease"/>
            <person name="Wu L."/>
            <person name="Ma J."/>
        </authorList>
    </citation>
    <scope>NUCLEOTIDE SEQUENCE [LARGE SCALE GENOMIC DNA]</scope>
    <source>
        <strain evidence="2">CGMCC 1.16275</strain>
    </source>
</reference>
<comment type="caution">
    <text evidence="1">The sequence shown here is derived from an EMBL/GenBank/DDBJ whole genome shotgun (WGS) entry which is preliminary data.</text>
</comment>
<evidence type="ECO:0000313" key="2">
    <source>
        <dbReference type="Proteomes" id="UP001596456"/>
    </source>
</evidence>
<accession>A0ABW2KU99</accession>
<dbReference type="InterPro" id="IPR045502">
    <property type="entry name" value="DUF6489"/>
</dbReference>
<evidence type="ECO:0000313" key="1">
    <source>
        <dbReference type="EMBL" id="MFC7332550.1"/>
    </source>
</evidence>
<name>A0ABW2KU99_9PROT</name>
<organism evidence="1 2">
    <name type="scientific">Rhodocista pekingensis</name>
    <dbReference type="NCBI Taxonomy" id="201185"/>
    <lineage>
        <taxon>Bacteria</taxon>
        <taxon>Pseudomonadati</taxon>
        <taxon>Pseudomonadota</taxon>
        <taxon>Alphaproteobacteria</taxon>
        <taxon>Rhodospirillales</taxon>
        <taxon>Azospirillaceae</taxon>
        <taxon>Rhodocista</taxon>
    </lineage>
</organism>
<dbReference type="Pfam" id="PF20099">
    <property type="entry name" value="DUF6489"/>
    <property type="match status" value="1"/>
</dbReference>
<keyword evidence="2" id="KW-1185">Reference proteome</keyword>
<protein>
    <submittedName>
        <fullName evidence="1">DUF6489 family protein</fullName>
    </submittedName>
</protein>
<gene>
    <name evidence="1" type="ORF">ACFQPS_05195</name>
</gene>
<dbReference type="RefSeq" id="WP_377357025.1">
    <property type="nucleotide sequence ID" value="NZ_JBHTCM010000006.1"/>
</dbReference>